<comment type="caution">
    <text evidence="2">The sequence shown here is derived from an EMBL/GenBank/DDBJ whole genome shotgun (WGS) entry which is preliminary data.</text>
</comment>
<feature type="compositionally biased region" description="Basic and acidic residues" evidence="1">
    <location>
        <begin position="276"/>
        <end position="293"/>
    </location>
</feature>
<protein>
    <submittedName>
        <fullName evidence="2">Uncharacterized protein</fullName>
    </submittedName>
</protein>
<name>A0ABP0JPG0_9DINO</name>
<accession>A0ABP0JPG0</accession>
<organism evidence="2 3">
    <name type="scientific">Durusdinium trenchii</name>
    <dbReference type="NCBI Taxonomy" id="1381693"/>
    <lineage>
        <taxon>Eukaryota</taxon>
        <taxon>Sar</taxon>
        <taxon>Alveolata</taxon>
        <taxon>Dinophyceae</taxon>
        <taxon>Suessiales</taxon>
        <taxon>Symbiodiniaceae</taxon>
        <taxon>Durusdinium</taxon>
    </lineage>
</organism>
<feature type="compositionally biased region" description="Basic and acidic residues" evidence="1">
    <location>
        <begin position="116"/>
        <end position="133"/>
    </location>
</feature>
<evidence type="ECO:0000313" key="3">
    <source>
        <dbReference type="Proteomes" id="UP001642484"/>
    </source>
</evidence>
<feature type="compositionally biased region" description="Basic residues" evidence="1">
    <location>
        <begin position="1240"/>
        <end position="1267"/>
    </location>
</feature>
<gene>
    <name evidence="2" type="ORF">CCMP2556_LOCUS12300</name>
</gene>
<keyword evidence="3" id="KW-1185">Reference proteome</keyword>
<feature type="region of interest" description="Disordered" evidence="1">
    <location>
        <begin position="1203"/>
        <end position="1270"/>
    </location>
</feature>
<reference evidence="2 3" key="1">
    <citation type="submission" date="2024-02" db="EMBL/GenBank/DDBJ databases">
        <authorList>
            <person name="Chen Y."/>
            <person name="Shah S."/>
            <person name="Dougan E. K."/>
            <person name="Thang M."/>
            <person name="Chan C."/>
        </authorList>
    </citation>
    <scope>NUCLEOTIDE SEQUENCE [LARGE SCALE GENOMIC DNA]</scope>
</reference>
<dbReference type="EMBL" id="CAXAMN010005958">
    <property type="protein sequence ID" value="CAK9015954.1"/>
    <property type="molecule type" value="Genomic_DNA"/>
</dbReference>
<evidence type="ECO:0000256" key="1">
    <source>
        <dbReference type="SAM" id="MobiDB-lite"/>
    </source>
</evidence>
<feature type="region of interest" description="Disordered" evidence="1">
    <location>
        <begin position="276"/>
        <end position="301"/>
    </location>
</feature>
<evidence type="ECO:0000313" key="2">
    <source>
        <dbReference type="EMBL" id="CAK9015954.1"/>
    </source>
</evidence>
<feature type="compositionally biased region" description="Basic and acidic residues" evidence="1">
    <location>
        <begin position="1227"/>
        <end position="1239"/>
    </location>
</feature>
<proteinExistence type="predicted"/>
<sequence>MQKPEEKDKADKPKVKKELGTEEKLCTPPKAARHEPELSGERKLSTPPRVEKANKRKLIQTGKNHAAPGFGPKEAEKQLKAPRPAGQNLLEPAIPDLRNMTTEAFEKAMNSKKSSQKTELKKPKPHEKHLEPKEEQEEDQPLNGTVVLMEDDDDQDDLDMAEWDSGRKRRRTAKFTRTCQKKLPSTSQHKSAALSNWLARKGLTYQIFVLKHRKIATMKRTWICHNDGFVIFKKKLLDGTIFEGRCKGCSLALEECEITVESMQNFETDFSGEAAITDHKEEKHQPEQTDEKSKKRRKRRQQAEEEILLEYKKCVEYVKDQGGSEVEFEETSPPPSVLHYKCKVCRTKGHPDGKINYLGPPKLNSVQFYLKQHLECPTHVRNRNRMKLIDGQEGKDPCEDRCPGYWVSDKNPFATGTLYHYETEFQLWCTNAKVDGEMTRHHYYSDLAQGRWYCRHRNCSGKVSQKQQACTACQSLGECGSVQRHVLRFATKWYAGILLNKRLFQPAESASEFLEKLQNSAFGARCSLWSSVVALDNAELQQWVRKSFAKNGDATDNLVRSVDSIVSPTLRVHVGSIDCRMKTLFTQFASAIDTNQLDELKQINLKLASAIISGALDKNAVVQGLLAQCLMGLEKRSRGIASNRGRLPNQSATERSIIEEASLNLALLGANKRLAKSLGQNLTLPRVRVEDLPEQGLPNPMLALHSDHQEQLASNVELLDQLFHRSEQMPKRRLILAIDHTYLEPVLVQARVQGVAGTIGGPWSPNEENFCFVETGKLDREALKMGGATMMLECLCWDPNSQKKETYSLASMPMSLKRSKKIDMTLVKLTKTMSTKLHSGSTARHSSKNLAGQLCTPIRNLLLGKFFVDHSRGYWQAAARDMLRAFKSREPNGPAPEQKHKPLDDAEFKACSERALEAALALVAHTSGVTVSSLTEMYDEWCKSGRFTDTCAAAAVSPDEVDIDEDEGDQEELDECQRVLRDIEDSMGVLEDEGSVPKTLHEALFKDPDALKGSIIWDRYNERILREINQKQNSAEFRQRASRLDKWKMAARASLEGTQEEVPDRKGNIVIAVVPKRSHQKTCREARVCMVISIWRSAKKPKLCTAPLGLAHVLAYRAVELSPDTSSDRSDQWTCSGRSTSVVLRPEATVALLDFSIAEDSDEKLSVVFTTGAMDLINRMEEFASSWPQEQLDVRLNVVLPRQGRKRKAQGGEEGKGKAEDEDAQDADEKDKADQTDGAKKKKKNSKKSGKSKKKKTVAKLKKKLTKLKAAPAEKPEIPLVVENMKKNSSGDELIQQELQKLKNTESSTFKTNPLFTEEGLCRIKSKGTEGTPWKHIKSFAYKYFKAE</sequence>
<feature type="compositionally biased region" description="Basic and acidic residues" evidence="1">
    <location>
        <begin position="1210"/>
        <end position="1219"/>
    </location>
</feature>
<feature type="compositionally biased region" description="Basic and acidic residues" evidence="1">
    <location>
        <begin position="32"/>
        <end position="53"/>
    </location>
</feature>
<feature type="region of interest" description="Disordered" evidence="1">
    <location>
        <begin position="1"/>
        <end position="142"/>
    </location>
</feature>
<feature type="compositionally biased region" description="Basic and acidic residues" evidence="1">
    <location>
        <begin position="1"/>
        <end position="25"/>
    </location>
</feature>
<dbReference type="Proteomes" id="UP001642484">
    <property type="component" value="Unassembled WGS sequence"/>
</dbReference>